<evidence type="ECO:0008006" key="9">
    <source>
        <dbReference type="Google" id="ProtNLM"/>
    </source>
</evidence>
<dbReference type="Pfam" id="PF08244">
    <property type="entry name" value="Glyco_hydro_32C"/>
    <property type="match status" value="1"/>
</dbReference>
<evidence type="ECO:0000313" key="7">
    <source>
        <dbReference type="EMBL" id="CAG9990972.1"/>
    </source>
</evidence>
<feature type="domain" description="Glycosyl hydrolase family 32 C-terminal" evidence="6">
    <location>
        <begin position="419"/>
        <end position="584"/>
    </location>
</feature>
<protein>
    <recommendedName>
        <fullName evidence="9">Glycoside hydrolase family 32 protein</fullName>
    </recommendedName>
</protein>
<keyword evidence="3 4" id="KW-0326">Glycosidase</keyword>
<evidence type="ECO:0000256" key="3">
    <source>
        <dbReference type="ARBA" id="ARBA00023295"/>
    </source>
</evidence>
<dbReference type="Pfam" id="PF00251">
    <property type="entry name" value="Glyco_hydro_32N"/>
    <property type="match status" value="1"/>
</dbReference>
<accession>A0A9N9Y3R5</accession>
<organism evidence="7 8">
    <name type="scientific">Clonostachys byssicola</name>
    <dbReference type="NCBI Taxonomy" id="160290"/>
    <lineage>
        <taxon>Eukaryota</taxon>
        <taxon>Fungi</taxon>
        <taxon>Dikarya</taxon>
        <taxon>Ascomycota</taxon>
        <taxon>Pezizomycotina</taxon>
        <taxon>Sordariomycetes</taxon>
        <taxon>Hypocreomycetidae</taxon>
        <taxon>Hypocreales</taxon>
        <taxon>Bionectriaceae</taxon>
        <taxon>Clonostachys</taxon>
    </lineage>
</organism>
<evidence type="ECO:0000313" key="8">
    <source>
        <dbReference type="Proteomes" id="UP000754883"/>
    </source>
</evidence>
<dbReference type="Gene3D" id="2.60.120.560">
    <property type="entry name" value="Exo-inulinase, domain 1"/>
    <property type="match status" value="1"/>
</dbReference>
<dbReference type="Gene3D" id="2.115.10.20">
    <property type="entry name" value="Glycosyl hydrolase domain, family 43"/>
    <property type="match status" value="1"/>
</dbReference>
<dbReference type="InterPro" id="IPR013320">
    <property type="entry name" value="ConA-like_dom_sf"/>
</dbReference>
<evidence type="ECO:0000256" key="2">
    <source>
        <dbReference type="ARBA" id="ARBA00022801"/>
    </source>
</evidence>
<dbReference type="InterPro" id="IPR013148">
    <property type="entry name" value="Glyco_hydro_32_N"/>
</dbReference>
<dbReference type="PANTHER" id="PTHR42800:SF3">
    <property type="entry name" value="GLYCOSYL HYDROLASE FAMILY 32 N-TERMINAL DOMAIN-CONTAINING PROTEIN"/>
    <property type="match status" value="1"/>
</dbReference>
<dbReference type="EMBL" id="CABFNO020001476">
    <property type="protein sequence ID" value="CAG9990972.1"/>
    <property type="molecule type" value="Genomic_DNA"/>
</dbReference>
<evidence type="ECO:0000259" key="6">
    <source>
        <dbReference type="Pfam" id="PF08244"/>
    </source>
</evidence>
<feature type="non-terminal residue" evidence="7">
    <location>
        <position position="1"/>
    </location>
</feature>
<dbReference type="OrthoDB" id="202537at2759"/>
<dbReference type="SUPFAM" id="SSF49899">
    <property type="entry name" value="Concanavalin A-like lectins/glucanases"/>
    <property type="match status" value="1"/>
</dbReference>
<dbReference type="SUPFAM" id="SSF75005">
    <property type="entry name" value="Arabinanase/levansucrase/invertase"/>
    <property type="match status" value="1"/>
</dbReference>
<dbReference type="Proteomes" id="UP000754883">
    <property type="component" value="Unassembled WGS sequence"/>
</dbReference>
<comment type="caution">
    <text evidence="7">The sequence shown here is derived from an EMBL/GenBank/DDBJ whole genome shotgun (WGS) entry which is preliminary data.</text>
</comment>
<evidence type="ECO:0000256" key="1">
    <source>
        <dbReference type="ARBA" id="ARBA00009902"/>
    </source>
</evidence>
<dbReference type="InterPro" id="IPR013189">
    <property type="entry name" value="Glyco_hydro_32_C"/>
</dbReference>
<comment type="similarity">
    <text evidence="1 4">Belongs to the glycosyl hydrolase 32 family.</text>
</comment>
<dbReference type="InterPro" id="IPR023296">
    <property type="entry name" value="Glyco_hydro_beta-prop_sf"/>
</dbReference>
<keyword evidence="2 4" id="KW-0378">Hydrolase</keyword>
<reference evidence="7" key="1">
    <citation type="submission" date="2021-10" db="EMBL/GenBank/DDBJ databases">
        <authorList>
            <person name="Piombo E."/>
        </authorList>
    </citation>
    <scope>NUCLEOTIDE SEQUENCE</scope>
</reference>
<dbReference type="GO" id="GO:0004575">
    <property type="term" value="F:sucrose alpha-glucosidase activity"/>
    <property type="evidence" value="ECO:0007669"/>
    <property type="project" value="TreeGrafter"/>
</dbReference>
<keyword evidence="8" id="KW-1185">Reference proteome</keyword>
<dbReference type="PANTHER" id="PTHR42800">
    <property type="entry name" value="EXOINULINASE INUD (AFU_ORTHOLOGUE AFUA_5G00480)"/>
    <property type="match status" value="1"/>
</dbReference>
<name>A0A9N9Y3R5_9HYPO</name>
<dbReference type="AlphaFoldDB" id="A0A9N9Y3R5"/>
<evidence type="ECO:0000256" key="4">
    <source>
        <dbReference type="RuleBase" id="RU362110"/>
    </source>
</evidence>
<dbReference type="SMART" id="SM00640">
    <property type="entry name" value="Glyco_32"/>
    <property type="match status" value="1"/>
</dbReference>
<dbReference type="GO" id="GO:0005737">
    <property type="term" value="C:cytoplasm"/>
    <property type="evidence" value="ECO:0007669"/>
    <property type="project" value="TreeGrafter"/>
</dbReference>
<proteinExistence type="inferred from homology"/>
<dbReference type="CDD" id="cd18621">
    <property type="entry name" value="GH32_XdINV-like"/>
    <property type="match status" value="1"/>
</dbReference>
<sequence length="593" mass="66562">RNKMRQPNIQKDEFSKAVRPGFHFSAPHGWMNDPCGPGFDPITNTYHLFYQWNPRGCEWGNMSWGHATSKDLVTWKHSSNTSPALSPDKVYDKEGVFTGCFIPSGPHGEDGMITLFYTSVCHLPIHWLIPYVRGSEGLAAAVSKDGGATWDKFEGNPILPEEPESLTVTGWRDPYLSRWESLDQLRGTEGTLYGIISGGIKNNGPAIFLYAIRPDKLFSWDYIGILTSSTPNFRRSSKWSADLGVNWECGNFMTLQDKSANSSREFIICGSEGGHERPWLVEYLDSVQDSVPRRTVSYSFWLSGSLTKSEDGVSMKIDFDGFLDHGCYYAAGSFYDPIGSRRIVWGWIKEEDLATRYAKDKGWAGCLALPRELFLQRIPGVIKALKTPLSEITSVYALKETQSSRYVIETLGIRPLPELSQLRKGDSAVIEKIILPLDTAKAYLTPFKSARWELDTIIEIREGCTAVGFHVRHTTDMKTFTTISFLPQEEEITVIRANSSTLSDVNRSDERGAMTLFTREQGDQLVLEPLTLRIFSDGNTLEIYANERFALSTVIYTSEASAVCLSMFAKGVDGAATFKRTEIWTELGTIYED</sequence>
<feature type="domain" description="Glycosyl hydrolase family 32 N-terminal" evidence="5">
    <location>
        <begin position="23"/>
        <end position="377"/>
    </location>
</feature>
<dbReference type="GO" id="GO:0005987">
    <property type="term" value="P:sucrose catabolic process"/>
    <property type="evidence" value="ECO:0007669"/>
    <property type="project" value="TreeGrafter"/>
</dbReference>
<evidence type="ECO:0000259" key="5">
    <source>
        <dbReference type="Pfam" id="PF00251"/>
    </source>
</evidence>
<dbReference type="InterPro" id="IPR001362">
    <property type="entry name" value="Glyco_hydro_32"/>
</dbReference>
<gene>
    <name evidence="7" type="ORF">CBYS24578_00007198</name>
</gene>